<organism evidence="2 3">
    <name type="scientific">Lasiosphaeris hirsuta</name>
    <dbReference type="NCBI Taxonomy" id="260670"/>
    <lineage>
        <taxon>Eukaryota</taxon>
        <taxon>Fungi</taxon>
        <taxon>Dikarya</taxon>
        <taxon>Ascomycota</taxon>
        <taxon>Pezizomycotina</taxon>
        <taxon>Sordariomycetes</taxon>
        <taxon>Sordariomycetidae</taxon>
        <taxon>Sordariales</taxon>
        <taxon>Lasiosphaeriaceae</taxon>
        <taxon>Lasiosphaeris</taxon>
    </lineage>
</organism>
<comment type="caution">
    <text evidence="2">The sequence shown here is derived from an EMBL/GenBank/DDBJ whole genome shotgun (WGS) entry which is preliminary data.</text>
</comment>
<feature type="region of interest" description="Disordered" evidence="1">
    <location>
        <begin position="55"/>
        <end position="167"/>
    </location>
</feature>
<feature type="compositionally biased region" description="Basic and acidic residues" evidence="1">
    <location>
        <begin position="147"/>
        <end position="156"/>
    </location>
</feature>
<dbReference type="AlphaFoldDB" id="A0AA40AYA9"/>
<name>A0AA40AYA9_9PEZI</name>
<evidence type="ECO:0000256" key="1">
    <source>
        <dbReference type="SAM" id="MobiDB-lite"/>
    </source>
</evidence>
<protein>
    <submittedName>
        <fullName evidence="2">Uncharacterized protein</fullName>
    </submittedName>
</protein>
<feature type="compositionally biased region" description="Basic and acidic residues" evidence="1">
    <location>
        <begin position="71"/>
        <end position="100"/>
    </location>
</feature>
<accession>A0AA40AYA9</accession>
<proteinExistence type="predicted"/>
<gene>
    <name evidence="2" type="ORF">B0H67DRAFT_567528</name>
</gene>
<dbReference type="EMBL" id="JAUKUA010000002">
    <property type="protein sequence ID" value="KAK0724257.1"/>
    <property type="molecule type" value="Genomic_DNA"/>
</dbReference>
<evidence type="ECO:0000313" key="3">
    <source>
        <dbReference type="Proteomes" id="UP001172102"/>
    </source>
</evidence>
<feature type="compositionally biased region" description="Basic and acidic residues" evidence="1">
    <location>
        <begin position="114"/>
        <end position="135"/>
    </location>
</feature>
<keyword evidence="3" id="KW-1185">Reference proteome</keyword>
<sequence>MGRPKGSVGRKHLTPDNRLRIRTLYFDARMGQKQIELVTGFSSSQIRTAIRAESHLVGQRSGRPRKSLKNQPEKDRQDGNLEPPAHDMDAAGEKDDEHLDNVASIGPSHIQEQAGERELEGDDLRSNSNTTEKDGQNVNLGFMTEFNDVRGEHDQNGEDEGLGRPGE</sequence>
<reference evidence="2" key="1">
    <citation type="submission" date="2023-06" db="EMBL/GenBank/DDBJ databases">
        <title>Genome-scale phylogeny and comparative genomics of the fungal order Sordariales.</title>
        <authorList>
            <consortium name="Lawrence Berkeley National Laboratory"/>
            <person name="Hensen N."/>
            <person name="Bonometti L."/>
            <person name="Westerberg I."/>
            <person name="Brannstrom I.O."/>
            <person name="Guillou S."/>
            <person name="Cros-Aarteil S."/>
            <person name="Calhoun S."/>
            <person name="Haridas S."/>
            <person name="Kuo A."/>
            <person name="Mondo S."/>
            <person name="Pangilinan J."/>
            <person name="Riley R."/>
            <person name="Labutti K."/>
            <person name="Andreopoulos B."/>
            <person name="Lipzen A."/>
            <person name="Chen C."/>
            <person name="Yanf M."/>
            <person name="Daum C."/>
            <person name="Ng V."/>
            <person name="Clum A."/>
            <person name="Steindorff A."/>
            <person name="Ohm R."/>
            <person name="Martin F."/>
            <person name="Silar P."/>
            <person name="Natvig D."/>
            <person name="Lalanne C."/>
            <person name="Gautier V."/>
            <person name="Ament-Velasquez S.L."/>
            <person name="Kruys A."/>
            <person name="Hutchinson M.I."/>
            <person name="Powell A.J."/>
            <person name="Barry K."/>
            <person name="Miller A.N."/>
            <person name="Grigoriev I.V."/>
            <person name="Debuchy R."/>
            <person name="Gladieux P."/>
            <person name="Thoren M.H."/>
            <person name="Johannesson H."/>
        </authorList>
    </citation>
    <scope>NUCLEOTIDE SEQUENCE</scope>
    <source>
        <strain evidence="2">SMH4607-1</strain>
    </source>
</reference>
<dbReference type="Proteomes" id="UP001172102">
    <property type="component" value="Unassembled WGS sequence"/>
</dbReference>
<evidence type="ECO:0000313" key="2">
    <source>
        <dbReference type="EMBL" id="KAK0724257.1"/>
    </source>
</evidence>